<dbReference type="GO" id="GO:0080008">
    <property type="term" value="C:Cul4-RING E3 ubiquitin ligase complex"/>
    <property type="evidence" value="ECO:0007669"/>
    <property type="project" value="TreeGrafter"/>
</dbReference>
<dbReference type="InterPro" id="IPR051191">
    <property type="entry name" value="DCAF12"/>
</dbReference>
<dbReference type="PANTHER" id="PTHR19860">
    <property type="entry name" value="DDB1- AND CUL4-ASSOCIATED FACTOR 12-RELATED"/>
    <property type="match status" value="1"/>
</dbReference>
<proteinExistence type="predicted"/>
<gene>
    <name evidence="4" type="ORF">FSP39_023098</name>
</gene>
<protein>
    <recommendedName>
        <fullName evidence="6">DUF4062 domain-containing protein</fullName>
    </recommendedName>
</protein>
<feature type="domain" description="DUF4062" evidence="2">
    <location>
        <begin position="40"/>
        <end position="128"/>
    </location>
</feature>
<dbReference type="SUPFAM" id="SSF52540">
    <property type="entry name" value="P-loop containing nucleoside triphosphate hydrolases"/>
    <property type="match status" value="1"/>
</dbReference>
<reference evidence="4" key="1">
    <citation type="submission" date="2019-08" db="EMBL/GenBank/DDBJ databases">
        <title>The improved chromosome-level genome for the pearl oyster Pinctada fucata martensii using PacBio sequencing and Hi-C.</title>
        <authorList>
            <person name="Zheng Z."/>
        </authorList>
    </citation>
    <scope>NUCLEOTIDE SEQUENCE</scope>
    <source>
        <strain evidence="4">ZZ-2019</strain>
        <tissue evidence="4">Adductor muscle</tissue>
    </source>
</reference>
<sequence length="817" mass="94566">DDHTDDIVEECWRIIEDQCKEYVTSVDVKQEERKAWQTVRVFVSSTFSDFFSEREILVKKVFPELREWCEGRKLQLVECDLRWGVPKDFTDEQTIRVCMEEIDRCFEQNQGKPFFIGMLGERYGWIPELDNIPEDMCTKYDWVPNTSITCMEMLHGAYRYCNPNAAFFIRNSKVLDEIPHDHVRRFQDSASLSQKQLEELKRRLRLKFPKQVFDYSCNFDGIKEQSGRKRVHLSDFENFSEHIISFLKSAIQRTYPLVIDLPVQSEDEIENEQHEDFILRKAEMVVGRDELLDNLMSYTKGEDLSNLKIKGEEKAFVRDPVFWDVAEGDEGIMVVTGPVGYGKSSILAKHIQTVQKTGMSVFYHFVGSSSSSYHTINICKRFAQQLTGERIETPENESDLIKFYMKKIKAGIKSLSNNGRQLLIVLDGLNEIIERQGYSHLSWLPPSFPSNIKCIVSSADDHLPTTHRLKEHPCFVLQVPLLSVGESREMIRAKLHNYGKKLDGDQLETIVSQPCSQNPLWLWLLSERLRVFGDFRGLDDRIKLVSTSLDTFLWFTLTRIIEDDRNCRKFLCLLGVSQNGIPTNDMKNLLGDVTDKEPLPLLYWASLRRVVLPYIRIMGTNETIKVESLLLSEEGECERWHQYMVDYYLHWCLDNKTKLDNIPYHCKAANLKAQMLTFMRKHQISFHYSGWLRSNHLQMCRCKNMADPIIPAVRPVVLCQRCSNSTGSFFPLKSSVNKNSCIICGSHLFPNSSDRAYTCLQHSGAQSKTSVKCLLCNMIVWLDDQGNIKQNMGSFGLLCQHCSFGQNRKRCSAICDK</sequence>
<keyword evidence="1" id="KW-0677">Repeat</keyword>
<dbReference type="EMBL" id="VSWD01000007">
    <property type="protein sequence ID" value="KAK3098786.1"/>
    <property type="molecule type" value="Genomic_DNA"/>
</dbReference>
<evidence type="ECO:0008006" key="6">
    <source>
        <dbReference type="Google" id="ProtNLM"/>
    </source>
</evidence>
<evidence type="ECO:0000256" key="1">
    <source>
        <dbReference type="ARBA" id="ARBA00022737"/>
    </source>
</evidence>
<name>A0AA88Y6L0_PINIB</name>
<feature type="non-terminal residue" evidence="4">
    <location>
        <position position="1"/>
    </location>
</feature>
<comment type="caution">
    <text evidence="4">The sequence shown here is derived from an EMBL/GenBank/DDBJ whole genome shotgun (WGS) entry which is preliminary data.</text>
</comment>
<organism evidence="4 5">
    <name type="scientific">Pinctada imbricata</name>
    <name type="common">Atlantic pearl-oyster</name>
    <name type="synonym">Pinctada martensii</name>
    <dbReference type="NCBI Taxonomy" id="66713"/>
    <lineage>
        <taxon>Eukaryota</taxon>
        <taxon>Metazoa</taxon>
        <taxon>Spiralia</taxon>
        <taxon>Lophotrochozoa</taxon>
        <taxon>Mollusca</taxon>
        <taxon>Bivalvia</taxon>
        <taxon>Autobranchia</taxon>
        <taxon>Pteriomorphia</taxon>
        <taxon>Pterioida</taxon>
        <taxon>Pterioidea</taxon>
        <taxon>Pteriidae</taxon>
        <taxon>Pinctada</taxon>
    </lineage>
</organism>
<keyword evidence="5" id="KW-1185">Reference proteome</keyword>
<dbReference type="InterPro" id="IPR056884">
    <property type="entry name" value="NPHP3-like_N"/>
</dbReference>
<accession>A0AA88Y6L0</accession>
<dbReference type="AlphaFoldDB" id="A0AA88Y6L0"/>
<dbReference type="Proteomes" id="UP001186944">
    <property type="component" value="Unassembled WGS sequence"/>
</dbReference>
<dbReference type="InterPro" id="IPR027417">
    <property type="entry name" value="P-loop_NTPase"/>
</dbReference>
<evidence type="ECO:0000259" key="2">
    <source>
        <dbReference type="Pfam" id="PF13271"/>
    </source>
</evidence>
<dbReference type="PANTHER" id="PTHR19860:SF42">
    <property type="entry name" value="RING-TYPE DOMAIN-CONTAINING PROTEIN"/>
    <property type="match status" value="1"/>
</dbReference>
<dbReference type="Pfam" id="PF13271">
    <property type="entry name" value="DUF4062"/>
    <property type="match status" value="1"/>
</dbReference>
<evidence type="ECO:0000259" key="3">
    <source>
        <dbReference type="Pfam" id="PF24883"/>
    </source>
</evidence>
<dbReference type="Gene3D" id="3.40.50.300">
    <property type="entry name" value="P-loop containing nucleotide triphosphate hydrolases"/>
    <property type="match status" value="1"/>
</dbReference>
<feature type="domain" description="Nephrocystin 3-like N-terminal" evidence="3">
    <location>
        <begin position="315"/>
        <end position="458"/>
    </location>
</feature>
<dbReference type="Pfam" id="PF24883">
    <property type="entry name" value="NPHP3_N"/>
    <property type="match status" value="1"/>
</dbReference>
<evidence type="ECO:0000313" key="5">
    <source>
        <dbReference type="Proteomes" id="UP001186944"/>
    </source>
</evidence>
<dbReference type="InterPro" id="IPR025139">
    <property type="entry name" value="DUF4062"/>
</dbReference>
<evidence type="ECO:0000313" key="4">
    <source>
        <dbReference type="EMBL" id="KAK3098786.1"/>
    </source>
</evidence>